<evidence type="ECO:0000313" key="4">
    <source>
        <dbReference type="Proteomes" id="UP001500621"/>
    </source>
</evidence>
<gene>
    <name evidence="3" type="ORF">GCM10023226_06160</name>
</gene>
<accession>A0ABP8VUI2</accession>
<keyword evidence="4" id="KW-1185">Reference proteome</keyword>
<keyword evidence="2" id="KW-0472">Membrane</keyword>
<organism evidence="3 4">
    <name type="scientific">Nocardioides nanhaiensis</name>
    <dbReference type="NCBI Taxonomy" id="1476871"/>
    <lineage>
        <taxon>Bacteria</taxon>
        <taxon>Bacillati</taxon>
        <taxon>Actinomycetota</taxon>
        <taxon>Actinomycetes</taxon>
        <taxon>Propionibacteriales</taxon>
        <taxon>Nocardioidaceae</taxon>
        <taxon>Nocardioides</taxon>
    </lineage>
</organism>
<proteinExistence type="predicted"/>
<keyword evidence="2" id="KW-1133">Transmembrane helix</keyword>
<dbReference type="EMBL" id="BAABIM010000001">
    <property type="protein sequence ID" value="GAA4672189.1"/>
    <property type="molecule type" value="Genomic_DNA"/>
</dbReference>
<feature type="transmembrane region" description="Helical" evidence="2">
    <location>
        <begin position="157"/>
        <end position="176"/>
    </location>
</feature>
<name>A0ABP8VUI2_9ACTN</name>
<evidence type="ECO:0000256" key="2">
    <source>
        <dbReference type="SAM" id="Phobius"/>
    </source>
</evidence>
<dbReference type="RefSeq" id="WP_345262579.1">
    <property type="nucleotide sequence ID" value="NZ_BAABIM010000001.1"/>
</dbReference>
<feature type="region of interest" description="Disordered" evidence="1">
    <location>
        <begin position="1"/>
        <end position="126"/>
    </location>
</feature>
<evidence type="ECO:0000313" key="3">
    <source>
        <dbReference type="EMBL" id="GAA4672189.1"/>
    </source>
</evidence>
<comment type="caution">
    <text evidence="3">The sequence shown here is derived from an EMBL/GenBank/DDBJ whole genome shotgun (WGS) entry which is preliminary data.</text>
</comment>
<keyword evidence="2" id="KW-0812">Transmembrane</keyword>
<dbReference type="Proteomes" id="UP001500621">
    <property type="component" value="Unassembled WGS sequence"/>
</dbReference>
<sequence length="258" mass="27175">MGDGGRRDRRAPAPADPGEDLLGRWMAHHAGEAPTPARPDDGASLVASPPEAAPGSLPPADEGWWGDAAPAQPVAAPASPSATDPDTTEASEVPELPAPTRTARPSRRSRSPEPAPVPSAVTFPPRRGPRRVLGLALLLMLTATGLAGWSAYQEPDVESLTLLGTLATLTLVTWAVRAGSALTTLEVVGGQLHVHQGGRRTTFDLTSAYTPVEVIGRPGRRGWKVVLGRGTARRPFVVDAGLVDPARFTEVLQRYRPQ</sequence>
<reference evidence="4" key="1">
    <citation type="journal article" date="2019" name="Int. J. Syst. Evol. Microbiol.">
        <title>The Global Catalogue of Microorganisms (GCM) 10K type strain sequencing project: providing services to taxonomists for standard genome sequencing and annotation.</title>
        <authorList>
            <consortium name="The Broad Institute Genomics Platform"/>
            <consortium name="The Broad Institute Genome Sequencing Center for Infectious Disease"/>
            <person name="Wu L."/>
            <person name="Ma J."/>
        </authorList>
    </citation>
    <scope>NUCLEOTIDE SEQUENCE [LARGE SCALE GENOMIC DNA]</scope>
    <source>
        <strain evidence="4">JCM 18127</strain>
    </source>
</reference>
<feature type="compositionally biased region" description="Low complexity" evidence="1">
    <location>
        <begin position="67"/>
        <end position="85"/>
    </location>
</feature>
<protein>
    <recommendedName>
        <fullName evidence="5">PH domain-containing protein</fullName>
    </recommendedName>
</protein>
<feature type="transmembrane region" description="Helical" evidence="2">
    <location>
        <begin position="132"/>
        <end position="151"/>
    </location>
</feature>
<evidence type="ECO:0000256" key="1">
    <source>
        <dbReference type="SAM" id="MobiDB-lite"/>
    </source>
</evidence>
<evidence type="ECO:0008006" key="5">
    <source>
        <dbReference type="Google" id="ProtNLM"/>
    </source>
</evidence>